<feature type="compositionally biased region" description="Basic and acidic residues" evidence="1">
    <location>
        <begin position="135"/>
        <end position="149"/>
    </location>
</feature>
<protein>
    <submittedName>
        <fullName evidence="2">Uncharacterized protein</fullName>
    </submittedName>
</protein>
<reference evidence="2" key="1">
    <citation type="submission" date="2021-01" db="EMBL/GenBank/DDBJ databases">
        <authorList>
            <person name="Corre E."/>
            <person name="Pelletier E."/>
            <person name="Niang G."/>
            <person name="Scheremetjew M."/>
            <person name="Finn R."/>
            <person name="Kale V."/>
            <person name="Holt S."/>
            <person name="Cochrane G."/>
            <person name="Meng A."/>
            <person name="Brown T."/>
            <person name="Cohen L."/>
        </authorList>
    </citation>
    <scope>NUCLEOTIDE SEQUENCE</scope>
    <source>
        <strain evidence="2">CCMP 410</strain>
    </source>
</reference>
<dbReference type="AlphaFoldDB" id="A0A7S1V0B0"/>
<name>A0A7S1V0B0_9STRA</name>
<proteinExistence type="predicted"/>
<sequence length="149" mass="16864">MAVNKEHWREPKELETNGTTILTTTWAMKKKPNGIYRARWNVSERTPATEAFLERAPVWVTRSRMQPMEMILSAIEAEVNASYHQGESVGGLESQLMETGLTSDEKSARDELGEALYQNVHDEKGNSEANAYATNEKEGLHKATQQMHE</sequence>
<feature type="region of interest" description="Disordered" evidence="1">
    <location>
        <begin position="122"/>
        <end position="149"/>
    </location>
</feature>
<dbReference type="EMBL" id="HBGK01024656">
    <property type="protein sequence ID" value="CAD9283914.1"/>
    <property type="molecule type" value="Transcribed_RNA"/>
</dbReference>
<gene>
    <name evidence="2" type="ORF">GOCE00092_LOCUS12826</name>
</gene>
<evidence type="ECO:0000256" key="1">
    <source>
        <dbReference type="SAM" id="MobiDB-lite"/>
    </source>
</evidence>
<evidence type="ECO:0000313" key="2">
    <source>
        <dbReference type="EMBL" id="CAD9283914.1"/>
    </source>
</evidence>
<organism evidence="2">
    <name type="scientific">Grammatophora oceanica</name>
    <dbReference type="NCBI Taxonomy" id="210454"/>
    <lineage>
        <taxon>Eukaryota</taxon>
        <taxon>Sar</taxon>
        <taxon>Stramenopiles</taxon>
        <taxon>Ochrophyta</taxon>
        <taxon>Bacillariophyta</taxon>
        <taxon>Fragilariophyceae</taxon>
        <taxon>Fragilariophycidae</taxon>
        <taxon>Rhabdonematales</taxon>
        <taxon>Grammatophoraceae</taxon>
        <taxon>Grammatophora</taxon>
    </lineage>
</organism>
<accession>A0A7S1V0B0</accession>